<dbReference type="Proteomes" id="UP001151582">
    <property type="component" value="Unassembled WGS sequence"/>
</dbReference>
<gene>
    <name evidence="2" type="ORF">H4R34_000384</name>
</gene>
<evidence type="ECO:0000313" key="2">
    <source>
        <dbReference type="EMBL" id="KAJ1984845.1"/>
    </source>
</evidence>
<comment type="caution">
    <text evidence="2">The sequence shown here is derived from an EMBL/GenBank/DDBJ whole genome shotgun (WGS) entry which is preliminary data.</text>
</comment>
<proteinExistence type="predicted"/>
<accession>A0A9W8B5D4</accession>
<feature type="coiled-coil region" evidence="1">
    <location>
        <begin position="31"/>
        <end position="65"/>
    </location>
</feature>
<reference evidence="2" key="1">
    <citation type="submission" date="2022-07" db="EMBL/GenBank/DDBJ databases">
        <title>Phylogenomic reconstructions and comparative analyses of Kickxellomycotina fungi.</title>
        <authorList>
            <person name="Reynolds N.K."/>
            <person name="Stajich J.E."/>
            <person name="Barry K."/>
            <person name="Grigoriev I.V."/>
            <person name="Crous P."/>
            <person name="Smith M.E."/>
        </authorList>
    </citation>
    <scope>NUCLEOTIDE SEQUENCE</scope>
    <source>
        <strain evidence="2">RSA 567</strain>
    </source>
</reference>
<dbReference type="OrthoDB" id="5578635at2759"/>
<organism evidence="2 3">
    <name type="scientific">Dimargaris verticillata</name>
    <dbReference type="NCBI Taxonomy" id="2761393"/>
    <lineage>
        <taxon>Eukaryota</taxon>
        <taxon>Fungi</taxon>
        <taxon>Fungi incertae sedis</taxon>
        <taxon>Zoopagomycota</taxon>
        <taxon>Kickxellomycotina</taxon>
        <taxon>Dimargaritomycetes</taxon>
        <taxon>Dimargaritales</taxon>
        <taxon>Dimargaritaceae</taxon>
        <taxon>Dimargaris</taxon>
    </lineage>
</organism>
<protein>
    <submittedName>
        <fullName evidence="2">Uncharacterized protein</fullName>
    </submittedName>
</protein>
<evidence type="ECO:0000313" key="3">
    <source>
        <dbReference type="Proteomes" id="UP001151582"/>
    </source>
</evidence>
<keyword evidence="1" id="KW-0175">Coiled coil</keyword>
<dbReference type="AlphaFoldDB" id="A0A9W8B5D4"/>
<name>A0A9W8B5D4_9FUNG</name>
<sequence>MRGIESQFSPSSLYVINVYDLDHAGAGANTLQALLATLAQVLEVVNQLQNRVDRITNDYRQVLQEASHDQSSTEALLGLTEIPTRLLDRLVDATIAKYQESQSAGNKETLYTLTLDLFARLLQYEKYPSKLRIQYYNQRLVARCPLGLLQAEEADQSMPFHIPAIFAGQRTALKKSARDLAIRYYQLPPVTEAHQDHSQQYSTWTQLPEVKQCWQDLLIQPSPREATEPYTAASTIWQSCILANLSCPMPCTLSDEAFVYAAISLWLRGNKSAPKQRIVDEMRKYLTLRKIMSQEGK</sequence>
<keyword evidence="3" id="KW-1185">Reference proteome</keyword>
<evidence type="ECO:0000256" key="1">
    <source>
        <dbReference type="SAM" id="Coils"/>
    </source>
</evidence>
<dbReference type="EMBL" id="JANBQB010000009">
    <property type="protein sequence ID" value="KAJ1984845.1"/>
    <property type="molecule type" value="Genomic_DNA"/>
</dbReference>